<evidence type="ECO:0000313" key="1">
    <source>
        <dbReference type="EMBL" id="TXK59161.1"/>
    </source>
</evidence>
<dbReference type="AlphaFoldDB" id="A0A5C8KJC2"/>
<accession>A0A5C8KJC2</accession>
<proteinExistence type="predicted"/>
<dbReference type="RefSeq" id="WP_147892584.1">
    <property type="nucleotide sequence ID" value="NZ_VRTS01000013.1"/>
</dbReference>
<protein>
    <submittedName>
        <fullName evidence="1">DUF1365 domain-containing protein</fullName>
    </submittedName>
</protein>
<dbReference type="InterPro" id="IPR010775">
    <property type="entry name" value="DUF1365"/>
</dbReference>
<dbReference type="Pfam" id="PF07103">
    <property type="entry name" value="DUF1365"/>
    <property type="match status" value="1"/>
</dbReference>
<dbReference type="EMBL" id="VRTS01000013">
    <property type="protein sequence ID" value="TXK59161.1"/>
    <property type="molecule type" value="Genomic_DNA"/>
</dbReference>
<dbReference type="Proteomes" id="UP000321248">
    <property type="component" value="Unassembled WGS sequence"/>
</dbReference>
<name>A0A5C8KJC2_9GAMM</name>
<reference evidence="1 2" key="1">
    <citation type="submission" date="2019-08" db="EMBL/GenBank/DDBJ databases">
        <authorList>
            <person name="Karlyshev A.V."/>
        </authorList>
    </citation>
    <scope>NUCLEOTIDE SEQUENCE [LARGE SCALE GENOMIC DNA]</scope>
    <source>
        <strain evidence="1 2">Alg18-2.2</strain>
    </source>
</reference>
<keyword evidence="2" id="KW-1185">Reference proteome</keyword>
<dbReference type="OrthoDB" id="9778801at2"/>
<comment type="caution">
    <text evidence="1">The sequence shown here is derived from an EMBL/GenBank/DDBJ whole genome shotgun (WGS) entry which is preliminary data.</text>
</comment>
<dbReference type="PANTHER" id="PTHR33973">
    <property type="entry name" value="OS07G0153300 PROTEIN"/>
    <property type="match status" value="1"/>
</dbReference>
<evidence type="ECO:0000313" key="2">
    <source>
        <dbReference type="Proteomes" id="UP000321248"/>
    </source>
</evidence>
<gene>
    <name evidence="1" type="ORF">FU658_13650</name>
</gene>
<dbReference type="PANTHER" id="PTHR33973:SF4">
    <property type="entry name" value="OS07G0153300 PROTEIN"/>
    <property type="match status" value="1"/>
</dbReference>
<sequence length="260" mass="30588">MKSAIYIGRVRHRRHHPATHAFSYRMFQPLLDLDELDEVFQDRWLWSLERPNVASMQRRDFHGDPDLPLAQAVRDTVALRLGRRPGGPIRLLTHLRYFGVSFNPVSFYYGYLEDGHTLDWVLAEITNTPWRQRFSYVLPVSEARRRGDMLEWAFDKRFHVSPFLPMQRRYHWRLQAPGAQLRVHMAVAHGERREFDATLSMARHEIGATTLARCLARFPLMTTRVVTAIHWQALRLWLKGVPVHDHPDTAARLAARKQQR</sequence>
<organism evidence="1 2">
    <name type="scientific">Alkalisalibacterium limincola</name>
    <dbReference type="NCBI Taxonomy" id="2699169"/>
    <lineage>
        <taxon>Bacteria</taxon>
        <taxon>Pseudomonadati</taxon>
        <taxon>Pseudomonadota</taxon>
        <taxon>Gammaproteobacteria</taxon>
        <taxon>Lysobacterales</taxon>
        <taxon>Lysobacteraceae</taxon>
        <taxon>Alkalisalibacterium</taxon>
    </lineage>
</organism>